<dbReference type="PANTHER" id="PTHR10434:SF11">
    <property type="entry name" value="1-ACYL-SN-GLYCEROL-3-PHOSPHATE ACYLTRANSFERASE"/>
    <property type="match status" value="1"/>
</dbReference>
<dbReference type="Proteomes" id="UP000002592">
    <property type="component" value="Chromosome"/>
</dbReference>
<keyword evidence="3" id="KW-1133">Transmembrane helix</keyword>
<dbReference type="EC" id="2.3.1.51" evidence="5"/>
<dbReference type="HOGENOM" id="CLU_027938_4_5_3"/>
<dbReference type="InterPro" id="IPR002123">
    <property type="entry name" value="Plipid/glycerol_acylTrfase"/>
</dbReference>
<dbReference type="RefSeq" id="WP_011822998.1">
    <property type="nucleotide sequence ID" value="NC_008819.1"/>
</dbReference>
<name>A2BZW4_PROM1</name>
<dbReference type="GO" id="GO:0003841">
    <property type="term" value="F:1-acylglycerol-3-phosphate O-acyltransferase activity"/>
    <property type="evidence" value="ECO:0007669"/>
    <property type="project" value="UniProtKB-EC"/>
</dbReference>
<keyword evidence="3" id="KW-0472">Membrane</keyword>
<evidence type="ECO:0000313" key="6">
    <source>
        <dbReference type="Proteomes" id="UP000002592"/>
    </source>
</evidence>
<protein>
    <submittedName>
        <fullName evidence="5">Putative 1-acyl-sn-glycerol-3-phosphate acyltransferase</fullName>
        <ecNumber evidence="5">2.3.1.51</ecNumber>
    </submittedName>
</protein>
<dbReference type="AlphaFoldDB" id="A2BZW4"/>
<feature type="domain" description="Phospholipid/glycerol acyltransferase" evidence="4">
    <location>
        <begin position="56"/>
        <end position="168"/>
    </location>
</feature>
<dbReference type="CDD" id="cd07989">
    <property type="entry name" value="LPLAT_AGPAT-like"/>
    <property type="match status" value="1"/>
</dbReference>
<sequence>MEQFRVVTGVEKIYKNRPRQSFVYGCVSYLFVFPIFRFLFRGKTIGISNLPKTGGVVVVSNHGSHLDPPILGHALGRPVAFMAKAELFKVPILSFIISCCGAYPVKRGAGDREAIRNASNRLIEGWATGVFLDGTRQKNGRVNDPKAGAALLAARTGSPILPVAIINSHRAFPKGSLLPRLVSIHLRVGELIQPPQTKKREDLKSTTKEIQISINSMLDEGLIQNTCN</sequence>
<keyword evidence="2 5" id="KW-0012">Acyltransferase</keyword>
<dbReference type="SMART" id="SM00563">
    <property type="entry name" value="PlsC"/>
    <property type="match status" value="1"/>
</dbReference>
<evidence type="ECO:0000256" key="2">
    <source>
        <dbReference type="ARBA" id="ARBA00023315"/>
    </source>
</evidence>
<organism evidence="5 6">
    <name type="scientific">Prochlorococcus marinus (strain NATL1A)</name>
    <dbReference type="NCBI Taxonomy" id="167555"/>
    <lineage>
        <taxon>Bacteria</taxon>
        <taxon>Bacillati</taxon>
        <taxon>Cyanobacteriota</taxon>
        <taxon>Cyanophyceae</taxon>
        <taxon>Synechococcales</taxon>
        <taxon>Prochlorococcaceae</taxon>
        <taxon>Prochlorococcus</taxon>
    </lineage>
</organism>
<keyword evidence="3" id="KW-0812">Transmembrane</keyword>
<dbReference type="EMBL" id="CP000553">
    <property type="protein sequence ID" value="ABM74774.1"/>
    <property type="molecule type" value="Genomic_DNA"/>
</dbReference>
<dbReference type="PANTHER" id="PTHR10434">
    <property type="entry name" value="1-ACYL-SN-GLYCEROL-3-PHOSPHATE ACYLTRANSFERASE"/>
    <property type="match status" value="1"/>
</dbReference>
<evidence type="ECO:0000259" key="4">
    <source>
        <dbReference type="SMART" id="SM00563"/>
    </source>
</evidence>
<accession>A2BZW4</accession>
<dbReference type="GO" id="GO:0006654">
    <property type="term" value="P:phosphatidic acid biosynthetic process"/>
    <property type="evidence" value="ECO:0007669"/>
    <property type="project" value="TreeGrafter"/>
</dbReference>
<dbReference type="SUPFAM" id="SSF69593">
    <property type="entry name" value="Glycerol-3-phosphate (1)-acyltransferase"/>
    <property type="match status" value="1"/>
</dbReference>
<reference evidence="6" key="1">
    <citation type="journal article" date="2007" name="PLoS Genet.">
        <title>Patterns and implications of gene gain and loss in the evolution of Prochlorococcus.</title>
        <authorList>
            <person name="Kettler G.C."/>
            <person name="Martiny A.C."/>
            <person name="Huang K."/>
            <person name="Zucker J."/>
            <person name="Coleman M.L."/>
            <person name="Rodrigue S."/>
            <person name="Chen F."/>
            <person name="Lapidus A."/>
            <person name="Ferriera S."/>
            <person name="Johnson J."/>
            <person name="Steglich C."/>
            <person name="Church G.M."/>
            <person name="Richardson P."/>
            <person name="Chisholm S.W."/>
        </authorList>
    </citation>
    <scope>NUCLEOTIDE SEQUENCE [LARGE SCALE GENOMIC DNA]</scope>
    <source>
        <strain evidence="6">NATL1A</strain>
    </source>
</reference>
<keyword evidence="1 5" id="KW-0808">Transferase</keyword>
<evidence type="ECO:0000313" key="5">
    <source>
        <dbReference type="EMBL" id="ABM74774.1"/>
    </source>
</evidence>
<dbReference type="KEGG" id="pme:NATL1_02101"/>
<dbReference type="eggNOG" id="COG0204">
    <property type="taxonomic scope" value="Bacteria"/>
</dbReference>
<gene>
    <name evidence="5" type="ordered locus">NATL1_02101</name>
</gene>
<proteinExistence type="predicted"/>
<evidence type="ECO:0000256" key="3">
    <source>
        <dbReference type="SAM" id="Phobius"/>
    </source>
</evidence>
<evidence type="ECO:0000256" key="1">
    <source>
        <dbReference type="ARBA" id="ARBA00022679"/>
    </source>
</evidence>
<dbReference type="Pfam" id="PF01553">
    <property type="entry name" value="Acyltransferase"/>
    <property type="match status" value="1"/>
</dbReference>
<feature type="transmembrane region" description="Helical" evidence="3">
    <location>
        <begin position="21"/>
        <end position="40"/>
    </location>
</feature>